<proteinExistence type="predicted"/>
<organism evidence="1 2">
    <name type="scientific">Pararobbsia alpina</name>
    <dbReference type="NCBI Taxonomy" id="621374"/>
    <lineage>
        <taxon>Bacteria</taxon>
        <taxon>Pseudomonadati</taxon>
        <taxon>Pseudomonadota</taxon>
        <taxon>Betaproteobacteria</taxon>
        <taxon>Burkholderiales</taxon>
        <taxon>Burkholderiaceae</taxon>
        <taxon>Pararobbsia</taxon>
    </lineage>
</organism>
<sequence length="135" mass="13565">MQIDPNPLVRMAGPIDGPLARRGVPGGGWRGACQSFPVWAAPIMAGLAVTMSGCSTNSSDLVHLPDGQTGFAINCSGSGSGSNWGECYQKAGDACGASGYDIVSKDSDDGAAAGGGLNSVVTANVKSRSMVVRCK</sequence>
<keyword evidence="2" id="KW-1185">Reference proteome</keyword>
<evidence type="ECO:0000313" key="2">
    <source>
        <dbReference type="Proteomes" id="UP000494115"/>
    </source>
</evidence>
<reference evidence="1 2" key="1">
    <citation type="submission" date="2020-04" db="EMBL/GenBank/DDBJ databases">
        <authorList>
            <person name="De Canck E."/>
        </authorList>
    </citation>
    <scope>NUCLEOTIDE SEQUENCE [LARGE SCALE GENOMIC DNA]</scope>
    <source>
        <strain evidence="1 2">LMG 28138</strain>
    </source>
</reference>
<evidence type="ECO:0008006" key="3">
    <source>
        <dbReference type="Google" id="ProtNLM"/>
    </source>
</evidence>
<accession>A0A6S7BQA1</accession>
<name>A0A6S7BQA1_9BURK</name>
<dbReference type="EMBL" id="CADIKM010000031">
    <property type="protein sequence ID" value="CAB3798998.1"/>
    <property type="molecule type" value="Genomic_DNA"/>
</dbReference>
<protein>
    <recommendedName>
        <fullName evidence="3">Lipoprotein</fullName>
    </recommendedName>
</protein>
<evidence type="ECO:0000313" key="1">
    <source>
        <dbReference type="EMBL" id="CAB3798998.1"/>
    </source>
</evidence>
<dbReference type="Proteomes" id="UP000494115">
    <property type="component" value="Unassembled WGS sequence"/>
</dbReference>
<gene>
    <name evidence="1" type="ORF">LMG28138_04571</name>
</gene>
<dbReference type="AlphaFoldDB" id="A0A6S7BQA1"/>